<feature type="domain" description="Acyltransferase 3" evidence="8">
    <location>
        <begin position="7"/>
        <end position="328"/>
    </location>
</feature>
<feature type="transmembrane region" description="Helical" evidence="7">
    <location>
        <begin position="310"/>
        <end position="332"/>
    </location>
</feature>
<dbReference type="EMBL" id="NIPR01000012">
    <property type="protein sequence ID" value="PMD71437.1"/>
    <property type="molecule type" value="Genomic_DNA"/>
</dbReference>
<feature type="transmembrane region" description="Helical" evidence="7">
    <location>
        <begin position="44"/>
        <end position="68"/>
    </location>
</feature>
<feature type="transmembrane region" description="Helical" evidence="7">
    <location>
        <begin position="80"/>
        <end position="98"/>
    </location>
</feature>
<protein>
    <submittedName>
        <fullName evidence="9">Acyltransferase</fullName>
    </submittedName>
</protein>
<organism evidence="9 10">
    <name type="scientific">Companilactobacillus nuruki</name>
    <dbReference type="NCBI Taxonomy" id="1993540"/>
    <lineage>
        <taxon>Bacteria</taxon>
        <taxon>Bacillati</taxon>
        <taxon>Bacillota</taxon>
        <taxon>Bacilli</taxon>
        <taxon>Lactobacillales</taxon>
        <taxon>Lactobacillaceae</taxon>
        <taxon>Companilactobacillus</taxon>
    </lineage>
</organism>
<feature type="transmembrane region" description="Helical" evidence="7">
    <location>
        <begin position="181"/>
        <end position="202"/>
    </location>
</feature>
<feature type="transmembrane region" description="Helical" evidence="7">
    <location>
        <begin position="285"/>
        <end position="304"/>
    </location>
</feature>
<evidence type="ECO:0000313" key="10">
    <source>
        <dbReference type="Proteomes" id="UP000235649"/>
    </source>
</evidence>
<dbReference type="GO" id="GO:0016413">
    <property type="term" value="F:O-acetyltransferase activity"/>
    <property type="evidence" value="ECO:0007669"/>
    <property type="project" value="TreeGrafter"/>
</dbReference>
<evidence type="ECO:0000256" key="6">
    <source>
        <dbReference type="ARBA" id="ARBA00023136"/>
    </source>
</evidence>
<evidence type="ECO:0000256" key="7">
    <source>
        <dbReference type="SAM" id="Phobius"/>
    </source>
</evidence>
<dbReference type="OrthoDB" id="9810469at2"/>
<keyword evidence="9" id="KW-0808">Transferase</keyword>
<evidence type="ECO:0000256" key="3">
    <source>
        <dbReference type="ARBA" id="ARBA00022475"/>
    </source>
</evidence>
<feature type="transmembrane region" description="Helical" evidence="7">
    <location>
        <begin position="153"/>
        <end position="175"/>
    </location>
</feature>
<feature type="transmembrane region" description="Helical" evidence="7">
    <location>
        <begin position="118"/>
        <end position="141"/>
    </location>
</feature>
<comment type="caution">
    <text evidence="9">The sequence shown here is derived from an EMBL/GenBank/DDBJ whole genome shotgun (WGS) entry which is preliminary data.</text>
</comment>
<evidence type="ECO:0000256" key="4">
    <source>
        <dbReference type="ARBA" id="ARBA00022692"/>
    </source>
</evidence>
<name>A0A2N7AUW4_9LACO</name>
<dbReference type="InterPro" id="IPR002656">
    <property type="entry name" value="Acyl_transf_3_dom"/>
</dbReference>
<accession>A0A2N7AUW4</accession>
<dbReference type="GO" id="GO:0009246">
    <property type="term" value="P:enterobacterial common antigen biosynthetic process"/>
    <property type="evidence" value="ECO:0007669"/>
    <property type="project" value="TreeGrafter"/>
</dbReference>
<feature type="transmembrane region" description="Helical" evidence="7">
    <location>
        <begin position="245"/>
        <end position="264"/>
    </location>
</feature>
<proteinExistence type="inferred from homology"/>
<reference evidence="9 10" key="1">
    <citation type="submission" date="2017-05" db="EMBL/GenBank/DDBJ databases">
        <title>Lactobacillus nurukis nov., sp. nov., isolated from nuruk.</title>
        <authorList>
            <person name="Kim S.-J."/>
        </authorList>
    </citation>
    <scope>NUCLEOTIDE SEQUENCE [LARGE SCALE GENOMIC DNA]</scope>
    <source>
        <strain evidence="9 10">SYF10-1a</strain>
    </source>
</reference>
<comment type="similarity">
    <text evidence="2">Belongs to the acyltransferase 3 family.</text>
</comment>
<feature type="transmembrane region" description="Helical" evidence="7">
    <location>
        <begin position="214"/>
        <end position="233"/>
    </location>
</feature>
<evidence type="ECO:0000313" key="9">
    <source>
        <dbReference type="EMBL" id="PMD71437.1"/>
    </source>
</evidence>
<dbReference type="PANTHER" id="PTHR40074:SF2">
    <property type="entry name" value="O-ACETYLTRANSFERASE WECH"/>
    <property type="match status" value="1"/>
</dbReference>
<keyword evidence="6 7" id="KW-0472">Membrane</keyword>
<dbReference type="PANTHER" id="PTHR40074">
    <property type="entry name" value="O-ACETYLTRANSFERASE WECH"/>
    <property type="match status" value="1"/>
</dbReference>
<comment type="subcellular location">
    <subcellularLocation>
        <location evidence="1">Cell membrane</location>
        <topology evidence="1">Multi-pass membrane protein</topology>
    </subcellularLocation>
</comment>
<dbReference type="GO" id="GO:0005886">
    <property type="term" value="C:plasma membrane"/>
    <property type="evidence" value="ECO:0007669"/>
    <property type="project" value="UniProtKB-SubCell"/>
</dbReference>
<keyword evidence="10" id="KW-1185">Reference proteome</keyword>
<dbReference type="AlphaFoldDB" id="A0A2N7AUW4"/>
<evidence type="ECO:0000256" key="5">
    <source>
        <dbReference type="ARBA" id="ARBA00022989"/>
    </source>
</evidence>
<dbReference type="Proteomes" id="UP000235649">
    <property type="component" value="Unassembled WGS sequence"/>
</dbReference>
<dbReference type="Pfam" id="PF01757">
    <property type="entry name" value="Acyl_transf_3"/>
    <property type="match status" value="1"/>
</dbReference>
<gene>
    <name evidence="9" type="ORF">CBP76_05510</name>
</gene>
<evidence type="ECO:0000256" key="2">
    <source>
        <dbReference type="ARBA" id="ARBA00007400"/>
    </source>
</evidence>
<keyword evidence="9" id="KW-0012">Acyltransferase</keyword>
<dbReference type="RefSeq" id="WP_102195943.1">
    <property type="nucleotide sequence ID" value="NZ_NIPR01000012.1"/>
</dbReference>
<feature type="transmembrane region" description="Helical" evidence="7">
    <location>
        <begin position="12"/>
        <end position="32"/>
    </location>
</feature>
<evidence type="ECO:0000259" key="8">
    <source>
        <dbReference type="Pfam" id="PF01757"/>
    </source>
</evidence>
<evidence type="ECO:0000256" key="1">
    <source>
        <dbReference type="ARBA" id="ARBA00004651"/>
    </source>
</evidence>
<keyword evidence="4 7" id="KW-0812">Transmembrane</keyword>
<sequence length="338" mass="39402">MKKKRIVYIDVIRLFAMLLVILAHSCAAVLGHPSNSLNWRVSNAMVSITSIAVPLFFAISGTVILNSSKTTNLQYLFKHRLVRIVMPFVVWSVISAYGNSINTTYIKLNPWDSIINIFHQPVLVTYWFMYPLITLYLLSPLMKAMVDHTSTKVLDYALLLWFIFIIFLPAIVQFTPKSFGVYFHSYFQSRIVVSEWIGYFVLGYRLTREKHARINLWIIIPIIVIFLMERIYINFLTLNGYENYLNIISEIILPILIIFVYMTFQALESHYPHWFAKFIEFMAPLTYGIYLMHGITILTLQKYLGYTNYWMIFGITVAITVVVIGILSRIPVVKRLFT</sequence>
<keyword evidence="3" id="KW-1003">Cell membrane</keyword>
<keyword evidence="5 7" id="KW-1133">Transmembrane helix</keyword>